<sequence length="175" mass="19432">MIALPHTGIRVPTTTVHVLAVHQTGQGCDALQIAPVHEGRTLLGYAVNTGGDTRFVAVDRRGAFMVWSFIEQTKIFTDPALSDADVLDHLIAEHDWSRAAREAHTKRCYLVRILNSDRLPQSAELVDLAVPYPDFEAAARVLRTQPLPEGAVRMELWTGTMWEVVHDRPTTREGG</sequence>
<comment type="caution">
    <text evidence="1">The sequence shown here is derived from an EMBL/GenBank/DDBJ whole genome shotgun (WGS) entry which is preliminary data.</text>
</comment>
<keyword evidence="2" id="KW-1185">Reference proteome</keyword>
<dbReference type="AlphaFoldDB" id="A0A840W8Q4"/>
<reference evidence="1 2" key="1">
    <citation type="submission" date="2020-08" db="EMBL/GenBank/DDBJ databases">
        <title>Sequencing the genomes of 1000 actinobacteria strains.</title>
        <authorList>
            <person name="Klenk H.-P."/>
        </authorList>
    </citation>
    <scope>NUCLEOTIDE SEQUENCE [LARGE SCALE GENOMIC DNA]</scope>
    <source>
        <strain evidence="1 2">DSM 44598</strain>
    </source>
</reference>
<accession>A0A840W8Q4</accession>
<organism evidence="1 2">
    <name type="scientific">Nocardiopsis metallicus</name>
    <dbReference type="NCBI Taxonomy" id="179819"/>
    <lineage>
        <taxon>Bacteria</taxon>
        <taxon>Bacillati</taxon>
        <taxon>Actinomycetota</taxon>
        <taxon>Actinomycetes</taxon>
        <taxon>Streptosporangiales</taxon>
        <taxon>Nocardiopsidaceae</taxon>
        <taxon>Nocardiopsis</taxon>
    </lineage>
</organism>
<dbReference type="EMBL" id="JACHDO010000001">
    <property type="protein sequence ID" value="MBB5493440.1"/>
    <property type="molecule type" value="Genomic_DNA"/>
</dbReference>
<dbReference type="Proteomes" id="UP000579647">
    <property type="component" value="Unassembled WGS sequence"/>
</dbReference>
<name>A0A840W8Q4_9ACTN</name>
<gene>
    <name evidence="1" type="ORF">HNR07_004577</name>
</gene>
<dbReference type="RefSeq" id="WP_017567521.1">
    <property type="nucleotide sequence ID" value="NZ_BAAAKM010000111.1"/>
</dbReference>
<evidence type="ECO:0000313" key="1">
    <source>
        <dbReference type="EMBL" id="MBB5493440.1"/>
    </source>
</evidence>
<evidence type="ECO:0000313" key="2">
    <source>
        <dbReference type="Proteomes" id="UP000579647"/>
    </source>
</evidence>
<proteinExistence type="predicted"/>
<protein>
    <submittedName>
        <fullName evidence="1">Uncharacterized protein</fullName>
    </submittedName>
</protein>